<feature type="repeat" description="ANK" evidence="1">
    <location>
        <begin position="111"/>
        <end position="143"/>
    </location>
</feature>
<dbReference type="Pfam" id="PF12796">
    <property type="entry name" value="Ank_2"/>
    <property type="match status" value="1"/>
</dbReference>
<dbReference type="SUPFAM" id="SSF48403">
    <property type="entry name" value="Ankyrin repeat"/>
    <property type="match status" value="1"/>
</dbReference>
<dbReference type="InterPro" id="IPR036770">
    <property type="entry name" value="Ankyrin_rpt-contain_sf"/>
</dbReference>
<dbReference type="InterPro" id="IPR002110">
    <property type="entry name" value="Ankyrin_rpt"/>
</dbReference>
<comment type="caution">
    <text evidence="3">The sequence shown here is derived from an EMBL/GenBank/DDBJ whole genome shotgun (WGS) entry which is preliminary data.</text>
</comment>
<dbReference type="PANTHER" id="PTHR24176">
    <property type="entry name" value="ANKYRIN REPEAT DOMAIN-CONTAINING PROTEIN 31-RELATED"/>
    <property type="match status" value="1"/>
</dbReference>
<keyword evidence="1" id="KW-0040">ANK repeat</keyword>
<dbReference type="Gene3D" id="1.25.40.20">
    <property type="entry name" value="Ankyrin repeat-containing domain"/>
    <property type="match status" value="1"/>
</dbReference>
<feature type="region of interest" description="Disordered" evidence="2">
    <location>
        <begin position="18"/>
        <end position="70"/>
    </location>
</feature>
<sequence>MDEEVMLSDQESVSLLQDLPAFQSRTSDVSGSHEIKNKPELNQQKTGKLKSCRGEKSASSSRSAKVPTEKMLHKRNEKGETLLHKACRRKDLPKVKMLLQAGISVNMEDYAGWTPLHEACVSGDEAVVEELLRAGANVNAQSCEGVTPLHDAVYSGHLQVVELLLENGSIPADQNVGGKSLLDMAKDRSMKELLMSFQTSCKGQRKSGKGATPCGEPDFHPRESGDTGGESTDVQLKRINNFRAVQSSSEVVSALLEDAGRKQAEMSTWPLKDLKDVGRWKKVLLQIQNVLMDVLIKQRLEKNDLTHKFKVVSHHLCHRVLKNQFLCLASNQRHLVQLLQKQMQLEEAFTTTKAKISVQSLNHQVSVAAPTLPDLQSEEAGRWRNGPQTRAALQFFSKMKGRNALIQRGANDDGGGLRQLVQSGVLPKGSDLHLTLKGKQHVAQVLSGGVIMSKGKSYRAPEFWLESILGNNIPVSSMYALNKMTFRDKPLSYYLLNSEAKQNLSDIRLHADKDDSTEPEPSLESVDPYQLLRRIRIIHLVTPEEMIPNALMDLYWDKVMKQDQEEFDNWELEL</sequence>
<feature type="repeat" description="ANK" evidence="1">
    <location>
        <begin position="144"/>
        <end position="169"/>
    </location>
</feature>
<evidence type="ECO:0000256" key="2">
    <source>
        <dbReference type="SAM" id="MobiDB-lite"/>
    </source>
</evidence>
<accession>A0A315V2V4</accession>
<dbReference type="SMART" id="SM00248">
    <property type="entry name" value="ANK"/>
    <property type="match status" value="3"/>
</dbReference>
<keyword evidence="4" id="KW-1185">Reference proteome</keyword>
<feature type="region of interest" description="Disordered" evidence="2">
    <location>
        <begin position="201"/>
        <end position="232"/>
    </location>
</feature>
<dbReference type="AlphaFoldDB" id="A0A315V2V4"/>
<feature type="repeat" description="ANK" evidence="1">
    <location>
        <begin position="78"/>
        <end position="110"/>
    </location>
</feature>
<feature type="non-terminal residue" evidence="3">
    <location>
        <position position="574"/>
    </location>
</feature>
<organism evidence="3 4">
    <name type="scientific">Gambusia affinis</name>
    <name type="common">Western mosquitofish</name>
    <name type="synonym">Heterandria affinis</name>
    <dbReference type="NCBI Taxonomy" id="33528"/>
    <lineage>
        <taxon>Eukaryota</taxon>
        <taxon>Metazoa</taxon>
        <taxon>Chordata</taxon>
        <taxon>Craniata</taxon>
        <taxon>Vertebrata</taxon>
        <taxon>Euteleostomi</taxon>
        <taxon>Actinopterygii</taxon>
        <taxon>Neopterygii</taxon>
        <taxon>Teleostei</taxon>
        <taxon>Neoteleostei</taxon>
        <taxon>Acanthomorphata</taxon>
        <taxon>Ovalentaria</taxon>
        <taxon>Atherinomorphae</taxon>
        <taxon>Cyprinodontiformes</taxon>
        <taxon>Poeciliidae</taxon>
        <taxon>Poeciliinae</taxon>
        <taxon>Gambusia</taxon>
    </lineage>
</organism>
<evidence type="ECO:0000313" key="4">
    <source>
        <dbReference type="Proteomes" id="UP000250572"/>
    </source>
</evidence>
<dbReference type="Proteomes" id="UP000250572">
    <property type="component" value="Unassembled WGS sequence"/>
</dbReference>
<dbReference type="PANTHER" id="PTHR24176:SF14">
    <property type="entry name" value="ANKYRIN REPEAT DOMAIN-CONTAINING PROTEIN 31"/>
    <property type="match status" value="1"/>
</dbReference>
<name>A0A315V2V4_GAMAF</name>
<evidence type="ECO:0000313" key="3">
    <source>
        <dbReference type="EMBL" id="PWA17060.1"/>
    </source>
</evidence>
<dbReference type="PROSITE" id="PS50297">
    <property type="entry name" value="ANK_REP_REGION"/>
    <property type="match status" value="3"/>
</dbReference>
<dbReference type="PROSITE" id="PS50088">
    <property type="entry name" value="ANK_REPEAT"/>
    <property type="match status" value="3"/>
</dbReference>
<reference evidence="3 4" key="1">
    <citation type="journal article" date="2018" name="G3 (Bethesda)">
        <title>A High-Quality Reference Genome for the Invasive Mosquitofish Gambusia affinis Using a Chicago Library.</title>
        <authorList>
            <person name="Hoffberg S.L."/>
            <person name="Troendle N.J."/>
            <person name="Glenn T.C."/>
            <person name="Mahmud O."/>
            <person name="Louha S."/>
            <person name="Chalopin D."/>
            <person name="Bennetzen J.L."/>
            <person name="Mauricio R."/>
        </authorList>
    </citation>
    <scope>NUCLEOTIDE SEQUENCE [LARGE SCALE GENOMIC DNA]</scope>
    <source>
        <strain evidence="3">NE01/NJP1002.9</strain>
        <tissue evidence="3">Muscle</tissue>
    </source>
</reference>
<dbReference type="EMBL" id="NHOQ01002408">
    <property type="protein sequence ID" value="PWA17060.1"/>
    <property type="molecule type" value="Genomic_DNA"/>
</dbReference>
<gene>
    <name evidence="3" type="ORF">CCH79_00013257</name>
</gene>
<dbReference type="STRING" id="33528.ENSGAFP00000007724"/>
<evidence type="ECO:0000256" key="1">
    <source>
        <dbReference type="PROSITE-ProRule" id="PRU00023"/>
    </source>
</evidence>
<dbReference type="InterPro" id="IPR042334">
    <property type="entry name" value="ANKRD31"/>
</dbReference>
<proteinExistence type="predicted"/>
<protein>
    <submittedName>
        <fullName evidence="3">Uncharacterized protein</fullName>
    </submittedName>
</protein>